<dbReference type="InterPro" id="IPR032071">
    <property type="entry name" value="DUF4806"/>
</dbReference>
<sequence length="501" mass="58237">MQVFQKKVLSLLVDIRHRLKETQPASSAVHIDRMDTMEDFELQEQSLSDAQAFDTLVLQISRIGGRNTKDCAHKVLDRLFTNSLMAKFNLKGKGKRGKRPLEGTKVYRAIQEMGFSWDAKFKICSRLIRWKLSNPKGSSLLRLGIVVTLAGVISLSLALFCYSPSNRCPRPAYKPDQYSQISSVESNETLTETVEDKPILLLWVWPQSYRFNFSDCKKFYNIDNCQLTDDRSLYNSADNVIIYHRAISWDLSNLPPSPRPPFQRWLWLHLESPTNTKKIPGLENLFNLTVSYRQDADIPVRLRLTTHKKPNEDFVIPKKDKLVCWIVNNNSTPTGVGTRIRFYQELRKYIKVTLFGKAYTRFLDYKDYYSTIASCKFYLSFENSVHKDYITEKLNGPLVAGTVPVALGPPRKNYENFVPGDSFIHVNDFPDAKSLAEYLLHLDKDEDAYRKYFNWRKYLTPTPHLIQQTQEFILAICTACDHVARHQEYKEAHDIYDWYFS</sequence>
<dbReference type="InterPro" id="IPR038577">
    <property type="entry name" value="GT10-like_C_sf"/>
</dbReference>
<keyword evidence="13" id="KW-1015">Disulfide bond</keyword>
<evidence type="ECO:0000259" key="26">
    <source>
        <dbReference type="Pfam" id="PF16064"/>
    </source>
</evidence>
<keyword evidence="6 24" id="KW-0808">Transferase</keyword>
<evidence type="ECO:0000256" key="6">
    <source>
        <dbReference type="ARBA" id="ARBA00022679"/>
    </source>
</evidence>
<keyword evidence="11" id="KW-0443">Lipid metabolism</keyword>
<evidence type="ECO:0000256" key="18">
    <source>
        <dbReference type="ARBA" id="ARBA00036295"/>
    </source>
</evidence>
<dbReference type="GO" id="GO:0017083">
    <property type="term" value="F:4-galactosyl-N-acetylglucosaminide 3-alpha-L-fucosyltransferase activity"/>
    <property type="evidence" value="ECO:0007669"/>
    <property type="project" value="UniProtKB-EC"/>
</dbReference>
<reference evidence="28 29" key="1">
    <citation type="submission" date="2018-03" db="EMBL/GenBank/DDBJ databases">
        <title>Draft genome sequence of Rohu Carp (Labeo rohita).</title>
        <authorList>
            <person name="Das P."/>
            <person name="Kushwaha B."/>
            <person name="Joshi C.G."/>
            <person name="Kumar D."/>
            <person name="Nagpure N.S."/>
            <person name="Sahoo L."/>
            <person name="Das S.P."/>
            <person name="Bit A."/>
            <person name="Patnaik S."/>
            <person name="Meher P.K."/>
            <person name="Jayasankar P."/>
            <person name="Koringa P.G."/>
            <person name="Patel N.V."/>
            <person name="Hinsu A.T."/>
            <person name="Kumar R."/>
            <person name="Pandey M."/>
            <person name="Agarwal S."/>
            <person name="Srivastava S."/>
            <person name="Singh M."/>
            <person name="Iquebal M.A."/>
            <person name="Jaiswal S."/>
            <person name="Angadi U.B."/>
            <person name="Kumar N."/>
            <person name="Raza M."/>
            <person name="Shah T.M."/>
            <person name="Rai A."/>
            <person name="Jena J.K."/>
        </authorList>
    </citation>
    <scope>NUCLEOTIDE SEQUENCE [LARGE SCALE GENOMIC DNA]</scope>
    <source>
        <strain evidence="28">DASCIFA01</strain>
        <tissue evidence="28">Testis</tissue>
    </source>
</reference>
<comment type="subcellular location">
    <subcellularLocation>
        <location evidence="24">Golgi apparatus</location>
        <location evidence="24">Golgi stack membrane</location>
        <topology evidence="24">Single-pass type II membrane protein</topology>
    </subcellularLocation>
    <subcellularLocation>
        <location evidence="21">Golgi apparatus</location>
        <location evidence="21">trans-Golgi network membrane</location>
        <topology evidence="21">Single-pass type II membrane protein</topology>
    </subcellularLocation>
</comment>
<comment type="catalytic activity">
    <reaction evidence="20">
        <text>a neolactoside nLc4Cer + GDP-beta-L-fucose = a neolactoside III(3)-alpha-Fuc-nLc4Cer + GDP + H(+)</text>
        <dbReference type="Rhea" id="RHEA:48376"/>
        <dbReference type="ChEBI" id="CHEBI:15378"/>
        <dbReference type="ChEBI" id="CHEBI:57273"/>
        <dbReference type="ChEBI" id="CHEBI:58189"/>
        <dbReference type="ChEBI" id="CHEBI:90376"/>
        <dbReference type="ChEBI" id="CHEBI:90379"/>
    </reaction>
    <physiologicalReaction direction="left-to-right" evidence="20">
        <dbReference type="Rhea" id="RHEA:48377"/>
    </physiologicalReaction>
</comment>
<dbReference type="Pfam" id="PF16064">
    <property type="entry name" value="DUF4806"/>
    <property type="match status" value="1"/>
</dbReference>
<evidence type="ECO:0000256" key="2">
    <source>
        <dbReference type="ARBA" id="ARBA00004934"/>
    </source>
</evidence>
<evidence type="ECO:0000256" key="19">
    <source>
        <dbReference type="ARBA" id="ARBA00036481"/>
    </source>
</evidence>
<evidence type="ECO:0000256" key="10">
    <source>
        <dbReference type="ARBA" id="ARBA00023034"/>
    </source>
</evidence>
<dbReference type="Gene3D" id="3.40.50.11660">
    <property type="entry name" value="Glycosyl transferase family 10, C-terminal domain"/>
    <property type="match status" value="1"/>
</dbReference>
<evidence type="ECO:0000259" key="25">
    <source>
        <dbReference type="Pfam" id="PF00852"/>
    </source>
</evidence>
<dbReference type="PANTHER" id="PTHR11929">
    <property type="entry name" value="ALPHA- 1,3 -FUCOSYLTRANSFERASE"/>
    <property type="match status" value="1"/>
</dbReference>
<comment type="pathway">
    <text evidence="2">Glycolipid biosynthesis.</text>
</comment>
<keyword evidence="5 24" id="KW-0328">Glycosyltransferase</keyword>
<evidence type="ECO:0000256" key="17">
    <source>
        <dbReference type="ARBA" id="ARBA00036234"/>
    </source>
</evidence>
<dbReference type="PANTHER" id="PTHR11929:SF10">
    <property type="entry name" value="4-GALACTOSYL-N-ACETYLGLUCOSAMINIDE 3-ALPHA-L-FUCOSYLTRANSFERASE 9"/>
    <property type="match status" value="1"/>
</dbReference>
<name>A0A498NI14_LABRO</name>
<comment type="caution">
    <text evidence="28">The sequence shown here is derived from an EMBL/GenBank/DDBJ whole genome shotgun (WGS) entry which is preliminary data.</text>
</comment>
<feature type="transmembrane region" description="Helical" evidence="24">
    <location>
        <begin position="139"/>
        <end position="160"/>
    </location>
</feature>
<evidence type="ECO:0000256" key="15">
    <source>
        <dbReference type="ARBA" id="ARBA00029329"/>
    </source>
</evidence>
<dbReference type="UniPathway" id="UPA00378"/>
<dbReference type="Proteomes" id="UP000290572">
    <property type="component" value="Unassembled WGS sequence"/>
</dbReference>
<dbReference type="AlphaFoldDB" id="A0A498NI14"/>
<dbReference type="Pfam" id="PF00852">
    <property type="entry name" value="Glyco_transf_10"/>
    <property type="match status" value="1"/>
</dbReference>
<dbReference type="InterPro" id="IPR055270">
    <property type="entry name" value="Glyco_tran_10_C"/>
</dbReference>
<protein>
    <recommendedName>
        <fullName evidence="24">Fucosyltransferase</fullName>
        <ecNumber evidence="24">2.4.1.-</ecNumber>
    </recommendedName>
</protein>
<organism evidence="28 29">
    <name type="scientific">Labeo rohita</name>
    <name type="common">Indian major carp</name>
    <name type="synonym">Cyprinus rohita</name>
    <dbReference type="NCBI Taxonomy" id="84645"/>
    <lineage>
        <taxon>Eukaryota</taxon>
        <taxon>Metazoa</taxon>
        <taxon>Chordata</taxon>
        <taxon>Craniata</taxon>
        <taxon>Vertebrata</taxon>
        <taxon>Euteleostomi</taxon>
        <taxon>Actinopterygii</taxon>
        <taxon>Neopterygii</taxon>
        <taxon>Teleostei</taxon>
        <taxon>Ostariophysi</taxon>
        <taxon>Cypriniformes</taxon>
        <taxon>Cyprinidae</taxon>
        <taxon>Labeoninae</taxon>
        <taxon>Labeonini</taxon>
        <taxon>Labeo</taxon>
    </lineage>
</organism>
<evidence type="ECO:0000256" key="16">
    <source>
        <dbReference type="ARBA" id="ARBA00036053"/>
    </source>
</evidence>
<evidence type="ECO:0000256" key="11">
    <source>
        <dbReference type="ARBA" id="ARBA00023098"/>
    </source>
</evidence>
<keyword evidence="12 24" id="KW-0472">Membrane</keyword>
<comment type="subunit">
    <text evidence="4">Homodimer.</text>
</comment>
<gene>
    <name evidence="28" type="ORF">ROHU_016975</name>
</gene>
<dbReference type="STRING" id="84645.A0A498NI14"/>
<evidence type="ECO:0000256" key="24">
    <source>
        <dbReference type="RuleBase" id="RU003832"/>
    </source>
</evidence>
<dbReference type="GO" id="GO:0006629">
    <property type="term" value="P:lipid metabolic process"/>
    <property type="evidence" value="ECO:0007669"/>
    <property type="project" value="UniProtKB-KW"/>
</dbReference>
<keyword evidence="10 24" id="KW-0333">Golgi apparatus</keyword>
<evidence type="ECO:0000256" key="22">
    <source>
        <dbReference type="ARBA" id="ARBA00043828"/>
    </source>
</evidence>
<dbReference type="SUPFAM" id="SSF53756">
    <property type="entry name" value="UDP-Glycosyltransferase/glycogen phosphorylase"/>
    <property type="match status" value="1"/>
</dbReference>
<evidence type="ECO:0000256" key="14">
    <source>
        <dbReference type="ARBA" id="ARBA00023180"/>
    </source>
</evidence>
<evidence type="ECO:0000256" key="12">
    <source>
        <dbReference type="ARBA" id="ARBA00023136"/>
    </source>
</evidence>
<keyword evidence="8" id="KW-0735">Signal-anchor</keyword>
<evidence type="ECO:0000256" key="5">
    <source>
        <dbReference type="ARBA" id="ARBA00022676"/>
    </source>
</evidence>
<comment type="pathway">
    <text evidence="1">Protein modification; protein glycosylation.</text>
</comment>
<evidence type="ECO:0000313" key="29">
    <source>
        <dbReference type="Proteomes" id="UP000290572"/>
    </source>
</evidence>
<feature type="domain" description="Fucosyltransferase C-terminal" evidence="25">
    <location>
        <begin position="317"/>
        <end position="498"/>
    </location>
</feature>
<evidence type="ECO:0000259" key="27">
    <source>
        <dbReference type="Pfam" id="PF17039"/>
    </source>
</evidence>
<evidence type="ECO:0000313" key="28">
    <source>
        <dbReference type="EMBL" id="RXN31486.1"/>
    </source>
</evidence>
<comment type="catalytic activity">
    <reaction evidence="18">
        <text>alpha-N-glycoloylneuraminosyl-(2-&gt;3)-beta-D-galactosyl-(1-&gt;4)-N-acetyl-beta-D-glucosaminyl-(1-&gt;3)-beta-D-galactosyl-(1-&gt;4)-N-acetyl-beta-D-glucosaminyl-(1-&gt;3)-beta-D-galactosyl-(1-&gt;4)-beta-D-glucosyl-(1&lt;-&gt;1')-ceramide + GDP-beta-L-fucose = alpha-N-glycoloylneuraminosyl-(2-&gt;3)-beta-D-galactosyl-(1-&gt;4)-N-acetyl-beta-D-glucosaminyl-(1-&gt;3)-beta-D-galactosyl-(1-&gt;4)-[alpha-L-fucosyl-(1-&gt;3)]-N-acetyl-beta-D-glucosaminyl-(1-&gt;3)-beta-D-galactosyl-(1-&gt;4)-beta-D-glucosyl-(1&lt;-&gt;1')-ceramide + GDP + H(+)</text>
        <dbReference type="Rhea" id="RHEA:48388"/>
        <dbReference type="ChEBI" id="CHEBI:15378"/>
        <dbReference type="ChEBI" id="CHEBI:57273"/>
        <dbReference type="ChEBI" id="CHEBI:58189"/>
        <dbReference type="ChEBI" id="CHEBI:90383"/>
        <dbReference type="ChEBI" id="CHEBI:90384"/>
    </reaction>
    <physiologicalReaction direction="left-to-right" evidence="18">
        <dbReference type="Rhea" id="RHEA:48389"/>
    </physiologicalReaction>
</comment>
<proteinExistence type="inferred from homology"/>
<evidence type="ECO:0000256" key="20">
    <source>
        <dbReference type="ARBA" id="ARBA00036757"/>
    </source>
</evidence>
<evidence type="ECO:0000256" key="9">
    <source>
        <dbReference type="ARBA" id="ARBA00022989"/>
    </source>
</evidence>
<comment type="catalytic activity">
    <reaction evidence="15">
        <text>a beta-D-galactosyl-(1-&gt;4)-N-acetyl-beta-D-glucosaminyl derivative + GDP-beta-L-fucose = a beta-D-galactosyl-(1-&gt;4)-[alpha-L-fucosyl-(1-&gt;3)]-N-acetyl-beta-D-glucosaminyl derivative + GDP + H(+)</text>
        <dbReference type="Rhea" id="RHEA:14257"/>
        <dbReference type="ChEBI" id="CHEBI:15378"/>
        <dbReference type="ChEBI" id="CHEBI:57273"/>
        <dbReference type="ChEBI" id="CHEBI:58189"/>
        <dbReference type="ChEBI" id="CHEBI:133507"/>
        <dbReference type="ChEBI" id="CHEBI:137941"/>
        <dbReference type="EC" id="2.4.1.152"/>
    </reaction>
    <physiologicalReaction direction="left-to-right" evidence="15">
        <dbReference type="Rhea" id="RHEA:14258"/>
    </physiologicalReaction>
</comment>
<evidence type="ECO:0000256" key="13">
    <source>
        <dbReference type="ARBA" id="ARBA00023157"/>
    </source>
</evidence>
<comment type="catalytic activity">
    <reaction evidence="22">
        <text>beta-D-Gal-(1-&gt;4)-beta-D-GlcNAc-(1-&gt;3)-beta-D-Gal-(1-&gt;4)-D-Glc + GDP-beta-L-fucose = beta-D-Gal-(1-&gt;4)-[alpha-L-Fuc-(1-&gt;3)]-beta-D-GlcNAc-(1-&gt;3)-beta-D-Gal-(1-&gt;4)-D-Glc + GDP + H(+)</text>
        <dbReference type="Rhea" id="RHEA:77187"/>
        <dbReference type="ChEBI" id="CHEBI:15378"/>
        <dbReference type="ChEBI" id="CHEBI:57273"/>
        <dbReference type="ChEBI" id="CHEBI:58189"/>
        <dbReference type="ChEBI" id="CHEBI:60239"/>
        <dbReference type="ChEBI" id="CHEBI:61352"/>
    </reaction>
    <physiologicalReaction direction="left-to-right" evidence="22">
        <dbReference type="Rhea" id="RHEA:77188"/>
    </physiologicalReaction>
</comment>
<comment type="catalytic activity">
    <reaction evidence="19">
        <text>an N-acetyl-alpha-neuraminyl-(2-&gt;3)-beta-D-galactosyl-(1-&gt;4)-N-acetyl-beta-D-glucosaminyl derivative + GDP-beta-L-fucose = an alpha-Neu5Ac-(2-&gt;3)-beta-D-Gal-(1-&gt;4)-[alpha-L-Fuc-(1-&gt;3)]-beta-D-GlcNAc derivative + GDP + H(+)</text>
        <dbReference type="Rhea" id="RHEA:56076"/>
        <dbReference type="ChEBI" id="CHEBI:15378"/>
        <dbReference type="ChEBI" id="CHEBI:57273"/>
        <dbReference type="ChEBI" id="CHEBI:58189"/>
        <dbReference type="ChEBI" id="CHEBI:136545"/>
        <dbReference type="ChEBI" id="CHEBI:139509"/>
    </reaction>
    <physiologicalReaction direction="left-to-right" evidence="19">
        <dbReference type="Rhea" id="RHEA:56077"/>
    </physiologicalReaction>
</comment>
<dbReference type="InterPro" id="IPR031481">
    <property type="entry name" value="Glyco_tran_10_N"/>
</dbReference>
<evidence type="ECO:0000256" key="21">
    <source>
        <dbReference type="ARBA" id="ARBA00037848"/>
    </source>
</evidence>
<evidence type="ECO:0000256" key="7">
    <source>
        <dbReference type="ARBA" id="ARBA00022692"/>
    </source>
</evidence>
<feature type="domain" description="Fucosyltransferase N-terminal" evidence="27">
    <location>
        <begin position="196"/>
        <end position="301"/>
    </location>
</feature>
<dbReference type="EC" id="2.4.1.-" evidence="24"/>
<evidence type="ECO:0000256" key="23">
    <source>
        <dbReference type="ARBA" id="ARBA00043838"/>
    </source>
</evidence>
<comment type="similarity">
    <text evidence="3 24">Belongs to the glycosyltransferase 10 family.</text>
</comment>
<evidence type="ECO:0000256" key="1">
    <source>
        <dbReference type="ARBA" id="ARBA00004922"/>
    </source>
</evidence>
<dbReference type="Pfam" id="PF17039">
    <property type="entry name" value="Glyco_tran_10_N"/>
    <property type="match status" value="1"/>
</dbReference>
<dbReference type="FunFam" id="3.40.50.11660:FF:000001">
    <property type="entry name" value="alpha-(1,3)-fucosyltransferase 9"/>
    <property type="match status" value="1"/>
</dbReference>
<comment type="catalytic activity">
    <reaction evidence="17">
        <text>an alpha-Neu5Ac-(2-&gt;3)-beta-D-Gal-(1-&gt;4)-beta-D-GlcNAc-(1-&gt;3)-beta-D-Gal-(1-&gt;4)-beta-D-GlcNAc derivative + GDP-beta-L-fucose = an alpha-Neu5Ac-(2-&gt;3)-beta-D-Gal-(1-&gt;4)-beta-D-GlcNAc-(1-&gt;3)-beta-D-Gal-(1-&gt;4)-[alpha-L-Fuc-(1-&gt;3)]-beta-D-GlcNAc derivative + GDP + H(+)</text>
        <dbReference type="Rhea" id="RHEA:68044"/>
        <dbReference type="ChEBI" id="CHEBI:15378"/>
        <dbReference type="ChEBI" id="CHEBI:57273"/>
        <dbReference type="ChEBI" id="CHEBI:58189"/>
        <dbReference type="ChEBI" id="CHEBI:145343"/>
        <dbReference type="ChEBI" id="CHEBI:176900"/>
    </reaction>
    <physiologicalReaction direction="left-to-right" evidence="17">
        <dbReference type="Rhea" id="RHEA:68045"/>
    </physiologicalReaction>
</comment>
<evidence type="ECO:0000256" key="3">
    <source>
        <dbReference type="ARBA" id="ARBA00008919"/>
    </source>
</evidence>
<dbReference type="InterPro" id="IPR001503">
    <property type="entry name" value="Glyco_trans_10"/>
</dbReference>
<feature type="domain" description="DUF4806" evidence="26">
    <location>
        <begin position="36"/>
        <end position="105"/>
    </location>
</feature>
<accession>A0A498NI14</accession>
<evidence type="ECO:0000256" key="4">
    <source>
        <dbReference type="ARBA" id="ARBA00011738"/>
    </source>
</evidence>
<comment type="catalytic activity">
    <reaction evidence="16">
        <text>alpha-D-galactosyl-(1-&gt;3)-beta-D-galactosyl-(1-&gt;4)-N-acetyl-beta-D-glucosaminyl-(1-&gt;3)-beta-D-galactosyl-(1-&gt;4)-beta-D-glucosyl-(1&lt;-&gt;1')-ceramide + GDP-beta-L-fucose = a neolactoside IV(3)-alpha-Gal,III(3)-alpha-Fuc-nLc4Cer + GDP + H(+)</text>
        <dbReference type="Rhea" id="RHEA:48380"/>
        <dbReference type="ChEBI" id="CHEBI:15378"/>
        <dbReference type="ChEBI" id="CHEBI:57273"/>
        <dbReference type="ChEBI" id="CHEBI:58189"/>
        <dbReference type="ChEBI" id="CHEBI:90380"/>
        <dbReference type="ChEBI" id="CHEBI:90381"/>
    </reaction>
    <physiologicalReaction direction="left-to-right" evidence="16">
        <dbReference type="Rhea" id="RHEA:48381"/>
    </physiologicalReaction>
</comment>
<keyword evidence="7 24" id="KW-0812">Transmembrane</keyword>
<dbReference type="EMBL" id="QBIY01011457">
    <property type="protein sequence ID" value="RXN31486.1"/>
    <property type="molecule type" value="Genomic_DNA"/>
</dbReference>
<evidence type="ECO:0000256" key="8">
    <source>
        <dbReference type="ARBA" id="ARBA00022968"/>
    </source>
</evidence>
<comment type="catalytic activity">
    <reaction evidence="23">
        <text>an alpha-L-Fuc-(1-&gt;2)-beta-D-Gal-(1-&gt;4)-beta-D-GlcNAc derivative + GDP-beta-L-fucose = an alpha-L-Fuc-(1-&gt;2)-beta-D-Gal-(1-&gt;4)-[alpha-L-Fuc-(1-&gt;3)]-beta-D-GlcNAc derivative + GDP + H(+)</text>
        <dbReference type="Rhea" id="RHEA:77191"/>
        <dbReference type="ChEBI" id="CHEBI:15378"/>
        <dbReference type="ChEBI" id="CHEBI:57273"/>
        <dbReference type="ChEBI" id="CHEBI:58189"/>
        <dbReference type="ChEBI" id="CHEBI:133510"/>
        <dbReference type="ChEBI" id="CHEBI:195560"/>
    </reaction>
    <physiologicalReaction direction="left-to-right" evidence="23">
        <dbReference type="Rhea" id="RHEA:77192"/>
    </physiologicalReaction>
</comment>
<dbReference type="GO" id="GO:0032580">
    <property type="term" value="C:Golgi cisterna membrane"/>
    <property type="evidence" value="ECO:0007669"/>
    <property type="project" value="UniProtKB-SubCell"/>
</dbReference>
<keyword evidence="29" id="KW-1185">Reference proteome</keyword>
<keyword evidence="9 24" id="KW-1133">Transmembrane helix</keyword>
<keyword evidence="14" id="KW-0325">Glycoprotein</keyword>